<feature type="compositionally biased region" description="Low complexity" evidence="2">
    <location>
        <begin position="586"/>
        <end position="600"/>
    </location>
</feature>
<dbReference type="OrthoDB" id="10256089at2759"/>
<evidence type="ECO:0000313" key="3">
    <source>
        <dbReference type="EMBL" id="KDQ56300.1"/>
    </source>
</evidence>
<reference evidence="4" key="1">
    <citation type="journal article" date="2014" name="Proc. Natl. Acad. Sci. U.S.A.">
        <title>Extensive sampling of basidiomycete genomes demonstrates inadequacy of the white-rot/brown-rot paradigm for wood decay fungi.</title>
        <authorList>
            <person name="Riley R."/>
            <person name="Salamov A.A."/>
            <person name="Brown D.W."/>
            <person name="Nagy L.G."/>
            <person name="Floudas D."/>
            <person name="Held B.W."/>
            <person name="Levasseur A."/>
            <person name="Lombard V."/>
            <person name="Morin E."/>
            <person name="Otillar R."/>
            <person name="Lindquist E.A."/>
            <person name="Sun H."/>
            <person name="LaButti K.M."/>
            <person name="Schmutz J."/>
            <person name="Jabbour D."/>
            <person name="Luo H."/>
            <person name="Baker S.E."/>
            <person name="Pisabarro A.G."/>
            <person name="Walton J.D."/>
            <person name="Blanchette R.A."/>
            <person name="Henrissat B."/>
            <person name="Martin F."/>
            <person name="Cullen D."/>
            <person name="Hibbett D.S."/>
            <person name="Grigoriev I.V."/>
        </authorList>
    </citation>
    <scope>NUCLEOTIDE SEQUENCE [LARGE SCALE GENOMIC DNA]</scope>
    <source>
        <strain evidence="4">MUCL 33604</strain>
    </source>
</reference>
<feature type="coiled-coil region" evidence="1">
    <location>
        <begin position="264"/>
        <end position="298"/>
    </location>
</feature>
<evidence type="ECO:0000313" key="4">
    <source>
        <dbReference type="Proteomes" id="UP000027265"/>
    </source>
</evidence>
<dbReference type="STRING" id="933084.A0A067PR62"/>
<feature type="region of interest" description="Disordered" evidence="2">
    <location>
        <begin position="520"/>
        <end position="606"/>
    </location>
</feature>
<keyword evidence="4" id="KW-1185">Reference proteome</keyword>
<sequence length="696" mass="78170">MESSARLPTAVDVFLLPSIRQHKLPRQVDIETFIRWSTSSEASSDSVDDLRISSIHWVKQPGTPSHEYLVVTFSGVFDLSLRLERDTKSWKSLIGPKHSTVTRDTVIIANKVGDTLGARDETVARVTIQNQDIGVLHITLLLRVITDRVTAYNIWTTNCWWFVGCLWRNLVRCVNSDSMKFYFVAEGKEEAWPMNQSRGGHTWNAGNFADFQQFQHLSLLGRIRGSIGAKGEVERSSALVDNAYAKCLSGPLTLRNAIDEDSFIASLEKTLLRTEALIRTLEERIRDLAVTVRTLYERLLAWSICFGKLVGVCGVDGQSEVISEAFDAYLEVVRDELLSFCQAMETDVQKRLFLQLARLSESATSPLGLLNSLQSSKSTHYATVNRKYLPSFAPLPSTTSYITLRSQLVAELPQYIALLEKGVRYVWCDFIKLQRGFWKRVVGSWRDLWDSLRIEGERLLVGPGGVERMDSVETVARWWNRWVQVDEITASLGIVKRRKGVHMETKRIVTEAMSPFAELDAQWSRTTTTSHTTKPSDPSGSSLALRPPSPSPHPLPLRDRTPSFTSPSRLDRHFAMPAMRPPPVILSPSHSSTPSLPTTPNGDPELQKSRRALNRVLYTCQVVHPCQPPAGIFYDSLPFFDLSLGQKLDVLSEEGHPLSHRNLPLYVDDGDDCLLVVRDNGGQIGWALASFLEPVI</sequence>
<organism evidence="3 4">
    <name type="scientific">Jaapia argillacea MUCL 33604</name>
    <dbReference type="NCBI Taxonomy" id="933084"/>
    <lineage>
        <taxon>Eukaryota</taxon>
        <taxon>Fungi</taxon>
        <taxon>Dikarya</taxon>
        <taxon>Basidiomycota</taxon>
        <taxon>Agaricomycotina</taxon>
        <taxon>Agaricomycetes</taxon>
        <taxon>Agaricomycetidae</taxon>
        <taxon>Jaapiales</taxon>
        <taxon>Jaapiaceae</taxon>
        <taxon>Jaapia</taxon>
    </lineage>
</organism>
<proteinExistence type="predicted"/>
<accession>A0A067PR62</accession>
<dbReference type="HOGENOM" id="CLU_395906_0_0_1"/>
<gene>
    <name evidence="3" type="ORF">JAAARDRAFT_307819</name>
</gene>
<dbReference type="EMBL" id="KL197722">
    <property type="protein sequence ID" value="KDQ56300.1"/>
    <property type="molecule type" value="Genomic_DNA"/>
</dbReference>
<dbReference type="Proteomes" id="UP000027265">
    <property type="component" value="Unassembled WGS sequence"/>
</dbReference>
<dbReference type="AlphaFoldDB" id="A0A067PR62"/>
<evidence type="ECO:0000256" key="1">
    <source>
        <dbReference type="SAM" id="Coils"/>
    </source>
</evidence>
<protein>
    <submittedName>
        <fullName evidence="3">Uncharacterized protein</fullName>
    </submittedName>
</protein>
<feature type="compositionally biased region" description="Low complexity" evidence="2">
    <location>
        <begin position="526"/>
        <end position="546"/>
    </location>
</feature>
<dbReference type="InParanoid" id="A0A067PR62"/>
<name>A0A067PR62_9AGAM</name>
<keyword evidence="1" id="KW-0175">Coiled coil</keyword>
<evidence type="ECO:0000256" key="2">
    <source>
        <dbReference type="SAM" id="MobiDB-lite"/>
    </source>
</evidence>